<evidence type="ECO:0000313" key="17">
    <source>
        <dbReference type="EMBL" id="AOM78580.1"/>
    </source>
</evidence>
<evidence type="ECO:0000256" key="9">
    <source>
        <dbReference type="ARBA" id="ARBA00022989"/>
    </source>
</evidence>
<evidence type="ECO:0000256" key="14">
    <source>
        <dbReference type="ARBA" id="ARBA00032361"/>
    </source>
</evidence>
<comment type="similarity">
    <text evidence="3 15">Belongs to the CDP-alcohol phosphatidyltransferase class-I family.</text>
</comment>
<feature type="transmembrane region" description="Helical" evidence="16">
    <location>
        <begin position="32"/>
        <end position="54"/>
    </location>
</feature>
<gene>
    <name evidence="17" type="ORF">BFS30_16170</name>
</gene>
<dbReference type="InterPro" id="IPR004533">
    <property type="entry name" value="CDP-diaglyc--ser_O-PTrfase"/>
</dbReference>
<dbReference type="Proteomes" id="UP000094313">
    <property type="component" value="Chromosome"/>
</dbReference>
<dbReference type="KEGG" id="psty:BFS30_16170"/>
<evidence type="ECO:0000256" key="8">
    <source>
        <dbReference type="ARBA" id="ARBA00022692"/>
    </source>
</evidence>
<feature type="transmembrane region" description="Helical" evidence="16">
    <location>
        <begin position="7"/>
        <end position="26"/>
    </location>
</feature>
<keyword evidence="10" id="KW-0443">Lipid metabolism</keyword>
<dbReference type="GO" id="GO:0016020">
    <property type="term" value="C:membrane"/>
    <property type="evidence" value="ECO:0007669"/>
    <property type="project" value="InterPro"/>
</dbReference>
<evidence type="ECO:0000256" key="1">
    <source>
        <dbReference type="ARBA" id="ARBA00000287"/>
    </source>
</evidence>
<feature type="transmembrane region" description="Helical" evidence="16">
    <location>
        <begin position="97"/>
        <end position="114"/>
    </location>
</feature>
<dbReference type="Gene3D" id="1.20.120.1760">
    <property type="match status" value="1"/>
</dbReference>
<dbReference type="AlphaFoldDB" id="A0A1D7QIY2"/>
<dbReference type="PROSITE" id="PS51257">
    <property type="entry name" value="PROKAR_LIPOPROTEIN"/>
    <property type="match status" value="1"/>
</dbReference>
<dbReference type="PROSITE" id="PS00379">
    <property type="entry name" value="CDP_ALCOHOL_P_TRANSF"/>
    <property type="match status" value="1"/>
</dbReference>
<accession>A0A1D7QIY2</accession>
<evidence type="ECO:0000256" key="12">
    <source>
        <dbReference type="ARBA" id="ARBA00023209"/>
    </source>
</evidence>
<feature type="transmembrane region" description="Helical" evidence="16">
    <location>
        <begin position="126"/>
        <end position="145"/>
    </location>
</feature>
<keyword evidence="13" id="KW-1208">Phospholipid metabolism</keyword>
<keyword evidence="8 16" id="KW-0812">Transmembrane</keyword>
<dbReference type="OrthoDB" id="9777147at2"/>
<dbReference type="InterPro" id="IPR048254">
    <property type="entry name" value="CDP_ALCOHOL_P_TRANSF_CS"/>
</dbReference>
<protein>
    <recommendedName>
        <fullName evidence="5">CDP-diacylglycerol--serine O-phosphatidyltransferase</fullName>
        <ecNumber evidence="4">2.7.8.8</ecNumber>
    </recommendedName>
    <alternativeName>
        <fullName evidence="14">Phosphatidylserine synthase</fullName>
    </alternativeName>
</protein>
<dbReference type="PANTHER" id="PTHR14269">
    <property type="entry name" value="CDP-DIACYLGLYCEROL--GLYCEROL-3-PHOSPHATE 3-PHOSPHATIDYLTRANSFERASE-RELATED"/>
    <property type="match status" value="1"/>
</dbReference>
<evidence type="ECO:0000256" key="11">
    <source>
        <dbReference type="ARBA" id="ARBA00023136"/>
    </source>
</evidence>
<proteinExistence type="inferred from homology"/>
<keyword evidence="7 15" id="KW-0808">Transferase</keyword>
<dbReference type="PANTHER" id="PTHR14269:SF61">
    <property type="entry name" value="CDP-DIACYLGLYCEROL--SERINE O-PHOSPHATIDYLTRANSFERASE"/>
    <property type="match status" value="1"/>
</dbReference>
<dbReference type="NCBIfam" id="TIGR00473">
    <property type="entry name" value="pssA"/>
    <property type="match status" value="1"/>
</dbReference>
<dbReference type="InterPro" id="IPR000462">
    <property type="entry name" value="CDP-OH_P_trans"/>
</dbReference>
<dbReference type="EC" id="2.7.8.8" evidence="4"/>
<evidence type="ECO:0000256" key="13">
    <source>
        <dbReference type="ARBA" id="ARBA00023264"/>
    </source>
</evidence>
<organism evidence="17 18">
    <name type="scientific">Pedobacter steynii</name>
    <dbReference type="NCBI Taxonomy" id="430522"/>
    <lineage>
        <taxon>Bacteria</taxon>
        <taxon>Pseudomonadati</taxon>
        <taxon>Bacteroidota</taxon>
        <taxon>Sphingobacteriia</taxon>
        <taxon>Sphingobacteriales</taxon>
        <taxon>Sphingobacteriaceae</taxon>
        <taxon>Pedobacter</taxon>
    </lineage>
</organism>
<evidence type="ECO:0000256" key="2">
    <source>
        <dbReference type="ARBA" id="ARBA00004127"/>
    </source>
</evidence>
<comment type="catalytic activity">
    <reaction evidence="1">
        <text>a CDP-1,2-diacyl-sn-glycerol + L-serine = a 1,2-diacyl-sn-glycero-3-phospho-L-serine + CMP + H(+)</text>
        <dbReference type="Rhea" id="RHEA:16913"/>
        <dbReference type="ChEBI" id="CHEBI:15378"/>
        <dbReference type="ChEBI" id="CHEBI:33384"/>
        <dbReference type="ChEBI" id="CHEBI:57262"/>
        <dbReference type="ChEBI" id="CHEBI:58332"/>
        <dbReference type="ChEBI" id="CHEBI:60377"/>
        <dbReference type="EC" id="2.7.8.8"/>
    </reaction>
</comment>
<evidence type="ECO:0000256" key="10">
    <source>
        <dbReference type="ARBA" id="ARBA00023098"/>
    </source>
</evidence>
<keyword evidence="9 16" id="KW-1133">Transmembrane helix</keyword>
<evidence type="ECO:0000256" key="7">
    <source>
        <dbReference type="ARBA" id="ARBA00022679"/>
    </source>
</evidence>
<evidence type="ECO:0000256" key="15">
    <source>
        <dbReference type="RuleBase" id="RU003750"/>
    </source>
</evidence>
<evidence type="ECO:0000256" key="6">
    <source>
        <dbReference type="ARBA" id="ARBA00022516"/>
    </source>
</evidence>
<dbReference type="InterPro" id="IPR050324">
    <property type="entry name" value="CDP-alcohol_PTase-I"/>
</dbReference>
<dbReference type="EMBL" id="CP017141">
    <property type="protein sequence ID" value="AOM78580.1"/>
    <property type="molecule type" value="Genomic_DNA"/>
</dbReference>
<dbReference type="GO" id="GO:0003882">
    <property type="term" value="F:CDP-diacylglycerol-serine O-phosphatidyltransferase activity"/>
    <property type="evidence" value="ECO:0007669"/>
    <property type="project" value="UniProtKB-EC"/>
</dbReference>
<keyword evidence="11 16" id="KW-0472">Membrane</keyword>
<sequence>MIVKQIPNAITSANLFTGCIGIVFAFNQDLRSAALCILISLIIDFFDGFAARLLNVSGPMGKELDSLADMVSFGVLPSVILFHMAPKSFFGYTDFPVLSYLAFFVAVFSAYRLAKFNLDTRQTDKFIGVPTPAISAVIASVPFIYESDVFYFDSSTTTVLLYLAFIPLVCYLLISELPLIALKFKSFGLAENTFRYILIVSSVLLLTLFKFVGIPLILVLYIILSIIEHKTAKS</sequence>
<evidence type="ECO:0000313" key="18">
    <source>
        <dbReference type="Proteomes" id="UP000094313"/>
    </source>
</evidence>
<evidence type="ECO:0000256" key="16">
    <source>
        <dbReference type="SAM" id="Phobius"/>
    </source>
</evidence>
<keyword evidence="18" id="KW-1185">Reference proteome</keyword>
<comment type="subcellular location">
    <subcellularLocation>
        <location evidence="2">Endomembrane system</location>
        <topology evidence="2">Multi-pass membrane protein</topology>
    </subcellularLocation>
</comment>
<name>A0A1D7QIY2_9SPHI</name>
<dbReference type="GO" id="GO:0008654">
    <property type="term" value="P:phospholipid biosynthetic process"/>
    <property type="evidence" value="ECO:0007669"/>
    <property type="project" value="UniProtKB-KW"/>
</dbReference>
<feature type="transmembrane region" description="Helical" evidence="16">
    <location>
        <begin position="194"/>
        <end position="227"/>
    </location>
</feature>
<dbReference type="RefSeq" id="WP_069380245.1">
    <property type="nucleotide sequence ID" value="NZ_CP017141.1"/>
</dbReference>
<evidence type="ECO:0000256" key="5">
    <source>
        <dbReference type="ARBA" id="ARBA00017171"/>
    </source>
</evidence>
<dbReference type="InterPro" id="IPR043130">
    <property type="entry name" value="CDP-OH_PTrfase_TM_dom"/>
</dbReference>
<dbReference type="GO" id="GO:0012505">
    <property type="term" value="C:endomembrane system"/>
    <property type="evidence" value="ECO:0007669"/>
    <property type="project" value="UniProtKB-SubCell"/>
</dbReference>
<keyword evidence="12" id="KW-0594">Phospholipid biosynthesis</keyword>
<feature type="transmembrane region" description="Helical" evidence="16">
    <location>
        <begin position="160"/>
        <end position="182"/>
    </location>
</feature>
<keyword evidence="6" id="KW-0444">Lipid biosynthesis</keyword>
<evidence type="ECO:0000256" key="3">
    <source>
        <dbReference type="ARBA" id="ARBA00010441"/>
    </source>
</evidence>
<evidence type="ECO:0000256" key="4">
    <source>
        <dbReference type="ARBA" id="ARBA00013174"/>
    </source>
</evidence>
<dbReference type="Pfam" id="PF01066">
    <property type="entry name" value="CDP-OH_P_transf"/>
    <property type="match status" value="1"/>
</dbReference>
<reference evidence="17 18" key="1">
    <citation type="submission" date="2016-08" db="EMBL/GenBank/DDBJ databases">
        <authorList>
            <person name="Seilhamer J.J."/>
        </authorList>
    </citation>
    <scope>NUCLEOTIDE SEQUENCE [LARGE SCALE GENOMIC DNA]</scope>
    <source>
        <strain evidence="17 18">DX4</strain>
    </source>
</reference>